<dbReference type="Proteomes" id="UP000252355">
    <property type="component" value="Unassembled WGS sequence"/>
</dbReference>
<sequence>MGTPRRVAGVVDRIEGDIVVVVIRDPDDPEMTREVYVPRHKIKKVDLEEGDRVTVLLP</sequence>
<gene>
    <name evidence="1" type="ORF">OZSIB_1052</name>
</gene>
<evidence type="ECO:0000313" key="1">
    <source>
        <dbReference type="EMBL" id="RCK78902.1"/>
    </source>
</evidence>
<proteinExistence type="predicted"/>
<reference evidence="1 2" key="1">
    <citation type="submission" date="2018-05" db="EMBL/GenBank/DDBJ databases">
        <title>A metagenomic window into the 2 km-deep terrestrial subsurface aquifer revealed taxonomically and functionally diverse microbial community comprising novel uncultured bacterial lineages.</title>
        <authorList>
            <person name="Kadnikov V.V."/>
            <person name="Mardanov A.V."/>
            <person name="Beletsky A.V."/>
            <person name="Banks D."/>
            <person name="Pimenov N.V."/>
            <person name="Frank Y.A."/>
            <person name="Karnachuk O.V."/>
            <person name="Ravin N.V."/>
        </authorList>
    </citation>
    <scope>NUCLEOTIDE SEQUENCE [LARGE SCALE GENOMIC DNA]</scope>
    <source>
        <strain evidence="1">BY5</strain>
    </source>
</reference>
<name>A0A367ZNF2_9BACT</name>
<dbReference type="EMBL" id="QOQW01000018">
    <property type="protein sequence ID" value="RCK78902.1"/>
    <property type="molecule type" value="Genomic_DNA"/>
</dbReference>
<dbReference type="AlphaFoldDB" id="A0A367ZNF2"/>
<protein>
    <submittedName>
        <fullName evidence="1">Uncharacterized protein</fullName>
    </submittedName>
</protein>
<comment type="caution">
    <text evidence="1">The sequence shown here is derived from an EMBL/GenBank/DDBJ whole genome shotgun (WGS) entry which is preliminary data.</text>
</comment>
<evidence type="ECO:0000313" key="2">
    <source>
        <dbReference type="Proteomes" id="UP000252355"/>
    </source>
</evidence>
<accession>A0A367ZNF2</accession>
<organism evidence="1 2">
    <name type="scientific">Candidatus Ozemobacter sibiricus</name>
    <dbReference type="NCBI Taxonomy" id="2268124"/>
    <lineage>
        <taxon>Bacteria</taxon>
        <taxon>Candidatus Ozemobacteria</taxon>
        <taxon>Candidatus Ozemobacterales</taxon>
        <taxon>Candidatus Ozemobacteraceae</taxon>
        <taxon>Candidatus Ozemobacter</taxon>
    </lineage>
</organism>